<evidence type="ECO:0000313" key="1">
    <source>
        <dbReference type="EMBL" id="GAA1576934.1"/>
    </source>
</evidence>
<evidence type="ECO:0008006" key="3">
    <source>
        <dbReference type="Google" id="ProtNLM"/>
    </source>
</evidence>
<dbReference type="InterPro" id="IPR025355">
    <property type="entry name" value="DUF4259"/>
</dbReference>
<dbReference type="RefSeq" id="WP_344214672.1">
    <property type="nucleotide sequence ID" value="NZ_BAAAOS010000019.1"/>
</dbReference>
<accession>A0ABN2DH68</accession>
<sequence>MGTWDPSVFGNDEAADWAGELAENGTVTAVEQLLTTIAGYPLTEYLEVGTGSSALAAAEVVAAAIGKPTASTPYNKEVLEWATRHPELESLRSVARAAAERVRTPESELLEVWEEEEVDTRDREAWENSVADLVTRLL</sequence>
<reference evidence="1 2" key="1">
    <citation type="journal article" date="2019" name="Int. J. Syst. Evol. Microbiol.">
        <title>The Global Catalogue of Microorganisms (GCM) 10K type strain sequencing project: providing services to taxonomists for standard genome sequencing and annotation.</title>
        <authorList>
            <consortium name="The Broad Institute Genomics Platform"/>
            <consortium name="The Broad Institute Genome Sequencing Center for Infectious Disease"/>
            <person name="Wu L."/>
            <person name="Ma J."/>
        </authorList>
    </citation>
    <scope>NUCLEOTIDE SEQUENCE [LARGE SCALE GENOMIC DNA]</scope>
    <source>
        <strain evidence="1 2">JCM 14969</strain>
    </source>
</reference>
<gene>
    <name evidence="1" type="ORF">GCM10009789_33130</name>
</gene>
<dbReference type="EMBL" id="BAAAOS010000019">
    <property type="protein sequence ID" value="GAA1576934.1"/>
    <property type="molecule type" value="Genomic_DNA"/>
</dbReference>
<protein>
    <recommendedName>
        <fullName evidence="3">DUF4259 domain-containing protein</fullName>
    </recommendedName>
</protein>
<dbReference type="Proteomes" id="UP001500393">
    <property type="component" value="Unassembled WGS sequence"/>
</dbReference>
<keyword evidence="2" id="KW-1185">Reference proteome</keyword>
<proteinExistence type="predicted"/>
<comment type="caution">
    <text evidence="1">The sequence shown here is derived from an EMBL/GenBank/DDBJ whole genome shotgun (WGS) entry which is preliminary data.</text>
</comment>
<name>A0ABN2DH68_9ACTN</name>
<evidence type="ECO:0000313" key="2">
    <source>
        <dbReference type="Proteomes" id="UP001500393"/>
    </source>
</evidence>
<dbReference type="Pfam" id="PF14078">
    <property type="entry name" value="DUF4259"/>
    <property type="match status" value="1"/>
</dbReference>
<organism evidence="1 2">
    <name type="scientific">Kribbella sancticallisti</name>
    <dbReference type="NCBI Taxonomy" id="460087"/>
    <lineage>
        <taxon>Bacteria</taxon>
        <taxon>Bacillati</taxon>
        <taxon>Actinomycetota</taxon>
        <taxon>Actinomycetes</taxon>
        <taxon>Propionibacteriales</taxon>
        <taxon>Kribbellaceae</taxon>
        <taxon>Kribbella</taxon>
    </lineage>
</organism>